<dbReference type="InterPro" id="IPR029154">
    <property type="entry name" value="HIBADH-like_NADP-bd"/>
</dbReference>
<dbReference type="Gene3D" id="1.10.1040.10">
    <property type="entry name" value="N-(1-d-carboxylethyl)-l-norvaline Dehydrogenase, domain 2"/>
    <property type="match status" value="2"/>
</dbReference>
<dbReference type="GO" id="GO:0008679">
    <property type="term" value="F:2-hydroxy-3-oxopropionate reductase activity"/>
    <property type="evidence" value="ECO:0007669"/>
    <property type="project" value="UniProtKB-EC"/>
</dbReference>
<evidence type="ECO:0000259" key="2">
    <source>
        <dbReference type="Pfam" id="PF03446"/>
    </source>
</evidence>
<dbReference type="Gene3D" id="3.40.50.720">
    <property type="entry name" value="NAD(P)-binding Rossmann-like Domain"/>
    <property type="match status" value="1"/>
</dbReference>
<reference evidence="4 5" key="1">
    <citation type="submission" date="2018-06" db="EMBL/GenBank/DDBJ databases">
        <authorList>
            <consortium name="Pathogen Informatics"/>
            <person name="Doyle S."/>
        </authorList>
    </citation>
    <scope>NUCLEOTIDE SEQUENCE [LARGE SCALE GENOMIC DNA]</scope>
    <source>
        <strain evidence="4 5">NCTC10392</strain>
    </source>
</reference>
<dbReference type="AlphaFoldDB" id="A0A379I8L3"/>
<evidence type="ECO:0000313" key="4">
    <source>
        <dbReference type="EMBL" id="SUD29144.1"/>
    </source>
</evidence>
<dbReference type="EMBL" id="UGUS01000002">
    <property type="protein sequence ID" value="SUD29144.1"/>
    <property type="molecule type" value="Genomic_DNA"/>
</dbReference>
<gene>
    <name evidence="4" type="primary">garR</name>
    <name evidence="4" type="ORF">NCTC10392_01086</name>
</gene>
<dbReference type="InterPro" id="IPR036291">
    <property type="entry name" value="NAD(P)-bd_dom_sf"/>
</dbReference>
<name>A0A379I8L3_PSEFL</name>
<dbReference type="PANTHER" id="PTHR22981">
    <property type="entry name" value="3-HYDROXYISOBUTYRATE DEHYDROGENASE-RELATED"/>
    <property type="match status" value="1"/>
</dbReference>
<dbReference type="InterPro" id="IPR008927">
    <property type="entry name" value="6-PGluconate_DH-like_C_sf"/>
</dbReference>
<dbReference type="EC" id="1.1.1.60" evidence="4"/>
<dbReference type="Pfam" id="PF03446">
    <property type="entry name" value="NAD_binding_2"/>
    <property type="match status" value="1"/>
</dbReference>
<protein>
    <submittedName>
        <fullName evidence="4">3-hydroxyisobutyrate dehydrogenase</fullName>
        <ecNumber evidence="4">1.1.1.60</ecNumber>
    </submittedName>
</protein>
<dbReference type="Proteomes" id="UP000255125">
    <property type="component" value="Unassembled WGS sequence"/>
</dbReference>
<proteinExistence type="predicted"/>
<dbReference type="GO" id="GO:0006574">
    <property type="term" value="P:L-valine catabolic process"/>
    <property type="evidence" value="ECO:0007669"/>
    <property type="project" value="TreeGrafter"/>
</dbReference>
<evidence type="ECO:0000256" key="1">
    <source>
        <dbReference type="ARBA" id="ARBA00023002"/>
    </source>
</evidence>
<organism evidence="4 5">
    <name type="scientific">Pseudomonas fluorescens</name>
    <dbReference type="NCBI Taxonomy" id="294"/>
    <lineage>
        <taxon>Bacteria</taxon>
        <taxon>Pseudomonadati</taxon>
        <taxon>Pseudomonadota</taxon>
        <taxon>Gammaproteobacteria</taxon>
        <taxon>Pseudomonadales</taxon>
        <taxon>Pseudomonadaceae</taxon>
        <taxon>Pseudomonas</taxon>
    </lineage>
</organism>
<feature type="domain" description="3-hydroxyisobutyrate dehydrogenase-like NAD-binding" evidence="3">
    <location>
        <begin position="171"/>
        <end position="288"/>
    </location>
</feature>
<dbReference type="PANTHER" id="PTHR22981:SF84">
    <property type="entry name" value="3-HYDROXYISOBUTYRATE DEHYDROGENASE"/>
    <property type="match status" value="1"/>
</dbReference>
<feature type="domain" description="6-phosphogluconate dehydrogenase NADP-binding" evidence="2">
    <location>
        <begin position="8"/>
        <end position="168"/>
    </location>
</feature>
<dbReference type="GO" id="GO:0051287">
    <property type="term" value="F:NAD binding"/>
    <property type="evidence" value="ECO:0007669"/>
    <property type="project" value="InterPro"/>
</dbReference>
<evidence type="ECO:0000259" key="3">
    <source>
        <dbReference type="Pfam" id="PF14833"/>
    </source>
</evidence>
<evidence type="ECO:0000313" key="5">
    <source>
        <dbReference type="Proteomes" id="UP000255125"/>
    </source>
</evidence>
<dbReference type="Pfam" id="PF14833">
    <property type="entry name" value="NAD_binding_11"/>
    <property type="match status" value="1"/>
</dbReference>
<dbReference type="RefSeq" id="WP_083235680.1">
    <property type="nucleotide sequence ID" value="NZ_UGUS01000002.1"/>
</dbReference>
<dbReference type="InterPro" id="IPR013328">
    <property type="entry name" value="6PGD_dom2"/>
</dbReference>
<dbReference type="InterPro" id="IPR006115">
    <property type="entry name" value="6PGDH_NADP-bd"/>
</dbReference>
<accession>A0A379I8L3</accession>
<sequence>MHTAEPNKIAFIGVGNMGRPLVERLLLAGYEVQVYDIDPTRARSVITAGARWKATPALCASGCEVVVTCLPLPHHVLENMTGPEGALAGMAENSVWIDTSTTDYHNTRHIAGLARQKHIHSLEAPVSNLSHMGVDFANVCFYIGGDKVGYQSSSSVLETMGRKAFYVGEIGTGQSVKLLTNLLFYAATAVWAELLVLARANEIPLHWFWDFVKTSRGNCFVSNQLTPFMLDASYDHSCTLEITVKDMSLTEALADELGVAIPLGRIIADRYRQAGARFDTQDNHVKVAALSEQENSIALALADFQAPSPYGANRNYRHSGAFTEDAFGRITPTLPETFHSGIRFTDNQKIKLATHLVEFLACINRVILGEAAEIGGAMGLSPSLVTQVVNWSCGPSWVAEHMDSYEPCFDSIAVVDQKRHELKLSVINRIFQQSILDVAISPRMAGLAQAEGVLVP</sequence>
<dbReference type="SUPFAM" id="SSF48179">
    <property type="entry name" value="6-phosphogluconate dehydrogenase C-terminal domain-like"/>
    <property type="match status" value="1"/>
</dbReference>
<dbReference type="GO" id="GO:0008442">
    <property type="term" value="F:3-hydroxyisobutyrate dehydrogenase activity"/>
    <property type="evidence" value="ECO:0007669"/>
    <property type="project" value="TreeGrafter"/>
</dbReference>
<dbReference type="SUPFAM" id="SSF51735">
    <property type="entry name" value="NAD(P)-binding Rossmann-fold domains"/>
    <property type="match status" value="1"/>
</dbReference>
<keyword evidence="1 4" id="KW-0560">Oxidoreductase</keyword>
<dbReference type="OrthoDB" id="9786703at2"/>
<dbReference type="GO" id="GO:0050661">
    <property type="term" value="F:NADP binding"/>
    <property type="evidence" value="ECO:0007669"/>
    <property type="project" value="InterPro"/>
</dbReference>